<sequence length="193" mass="20577">MKASQVLAVLAITASASAAPWKNNKWGNWRGGWKNQKCADGPFDFTSTYSVIATPDQVVDQSGNFTGGLPGTVGYYDYGINSRENYICWNIELQGFRGEYQSAANTATHIHEAPRGQAGPPRLAIPNPVPVGDGQKRISIGCMMGPFETGIISNGQDTGAGFEVRQIEQNPAGFFTDVHSSLAVPGAVRAQLG</sequence>
<dbReference type="AlphaFoldDB" id="A0A4U0U719"/>
<feature type="chain" id="PRO_5020546946" description="CHRD domain-containing protein" evidence="1">
    <location>
        <begin position="19"/>
        <end position="193"/>
    </location>
</feature>
<feature type="signal peptide" evidence="1">
    <location>
        <begin position="1"/>
        <end position="18"/>
    </location>
</feature>
<evidence type="ECO:0000256" key="1">
    <source>
        <dbReference type="SAM" id="SignalP"/>
    </source>
</evidence>
<accession>A0A4U0U719</accession>
<organism evidence="3 4">
    <name type="scientific">Salinomyces thailandicus</name>
    <dbReference type="NCBI Taxonomy" id="706561"/>
    <lineage>
        <taxon>Eukaryota</taxon>
        <taxon>Fungi</taxon>
        <taxon>Dikarya</taxon>
        <taxon>Ascomycota</taxon>
        <taxon>Pezizomycotina</taxon>
        <taxon>Dothideomycetes</taxon>
        <taxon>Dothideomycetidae</taxon>
        <taxon>Mycosphaerellales</taxon>
        <taxon>Teratosphaeriaceae</taxon>
        <taxon>Salinomyces</taxon>
    </lineage>
</organism>
<evidence type="ECO:0000313" key="3">
    <source>
        <dbReference type="EMBL" id="TKA31021.1"/>
    </source>
</evidence>
<protein>
    <recommendedName>
        <fullName evidence="2">CHRD domain-containing protein</fullName>
    </recommendedName>
</protein>
<dbReference type="Pfam" id="PF07452">
    <property type="entry name" value="CHRD"/>
    <property type="match status" value="1"/>
</dbReference>
<evidence type="ECO:0000259" key="2">
    <source>
        <dbReference type="SMART" id="SM00754"/>
    </source>
</evidence>
<dbReference type="EMBL" id="NAJL01000009">
    <property type="protein sequence ID" value="TKA31021.1"/>
    <property type="molecule type" value="Genomic_DNA"/>
</dbReference>
<keyword evidence="1" id="KW-0732">Signal</keyword>
<reference evidence="3 4" key="1">
    <citation type="submission" date="2017-03" db="EMBL/GenBank/DDBJ databases">
        <title>Genomes of endolithic fungi from Antarctica.</title>
        <authorList>
            <person name="Coleine C."/>
            <person name="Masonjones S."/>
            <person name="Stajich J.E."/>
        </authorList>
    </citation>
    <scope>NUCLEOTIDE SEQUENCE [LARGE SCALE GENOMIC DNA]</scope>
    <source>
        <strain evidence="3 4">CCFEE 6315</strain>
    </source>
</reference>
<dbReference type="Proteomes" id="UP000308549">
    <property type="component" value="Unassembled WGS sequence"/>
</dbReference>
<feature type="domain" description="CHRD" evidence="2">
    <location>
        <begin position="47"/>
        <end position="193"/>
    </location>
</feature>
<dbReference type="InterPro" id="IPR010895">
    <property type="entry name" value="CHRD"/>
</dbReference>
<proteinExistence type="predicted"/>
<dbReference type="SMART" id="SM00754">
    <property type="entry name" value="CHRD"/>
    <property type="match status" value="1"/>
</dbReference>
<gene>
    <name evidence="3" type="ORF">B0A50_01989</name>
</gene>
<evidence type="ECO:0000313" key="4">
    <source>
        <dbReference type="Proteomes" id="UP000308549"/>
    </source>
</evidence>
<name>A0A4U0U719_9PEZI</name>
<keyword evidence="4" id="KW-1185">Reference proteome</keyword>
<dbReference type="OrthoDB" id="3554264at2759"/>
<comment type="caution">
    <text evidence="3">The sequence shown here is derived from an EMBL/GenBank/DDBJ whole genome shotgun (WGS) entry which is preliminary data.</text>
</comment>